<evidence type="ECO:0000313" key="1">
    <source>
        <dbReference type="EMBL" id="PHZ16639.1"/>
    </source>
</evidence>
<proteinExistence type="predicted"/>
<dbReference type="RefSeq" id="XP_023470347.1">
    <property type="nucleotide sequence ID" value="XM_023611917.1"/>
</dbReference>
<name>A0A2G4T6L5_RHIZD</name>
<organism evidence="1 2">
    <name type="scientific">Rhizopus microsporus ATCC 52813</name>
    <dbReference type="NCBI Taxonomy" id="1340429"/>
    <lineage>
        <taxon>Eukaryota</taxon>
        <taxon>Fungi</taxon>
        <taxon>Fungi incertae sedis</taxon>
        <taxon>Mucoromycota</taxon>
        <taxon>Mucoromycotina</taxon>
        <taxon>Mucoromycetes</taxon>
        <taxon>Mucorales</taxon>
        <taxon>Mucorineae</taxon>
        <taxon>Rhizopodaceae</taxon>
        <taxon>Rhizopus</taxon>
    </lineage>
</organism>
<dbReference type="EMBL" id="KZ303843">
    <property type="protein sequence ID" value="PHZ16639.1"/>
    <property type="molecule type" value="Genomic_DNA"/>
</dbReference>
<dbReference type="STRING" id="1340429.A0A2G4T6L5"/>
<reference evidence="1 2" key="1">
    <citation type="journal article" date="2016" name="Proc. Natl. Acad. Sci. U.S.A.">
        <title>Lipid metabolic changes in an early divergent fungus govern the establishment of a mutualistic symbiosis with endobacteria.</title>
        <authorList>
            <person name="Lastovetsky O.A."/>
            <person name="Gaspar M.L."/>
            <person name="Mondo S.J."/>
            <person name="LaButti K.M."/>
            <person name="Sandor L."/>
            <person name="Grigoriev I.V."/>
            <person name="Henry S.A."/>
            <person name="Pawlowska T.E."/>
        </authorList>
    </citation>
    <scope>NUCLEOTIDE SEQUENCE [LARGE SCALE GENOMIC DNA]</scope>
    <source>
        <strain evidence="1 2">ATCC 52813</strain>
    </source>
</reference>
<protein>
    <submittedName>
        <fullName evidence="1">Uncharacterized protein</fullName>
    </submittedName>
</protein>
<sequence length="74" mass="8803">MVATWLEFHKKLRLSIKQFWSVVKSKVKRNKFLEKESLMTRTSEACDSLYLSDFKGFISHPAKCFGKYLNKERL</sequence>
<dbReference type="AlphaFoldDB" id="A0A2G4T6L5"/>
<gene>
    <name evidence="1" type="ORF">RHIMIDRAFT_266530</name>
</gene>
<dbReference type="Proteomes" id="UP000242254">
    <property type="component" value="Unassembled WGS sequence"/>
</dbReference>
<accession>A0A2G4T6L5</accession>
<keyword evidence="2" id="KW-1185">Reference proteome</keyword>
<evidence type="ECO:0000313" key="2">
    <source>
        <dbReference type="Proteomes" id="UP000242254"/>
    </source>
</evidence>
<dbReference type="GeneID" id="35442906"/>